<dbReference type="Proteomes" id="UP000041625">
    <property type="component" value="Unassembled WGS sequence"/>
</dbReference>
<organism evidence="1 2">
    <name type="scientific">Vibrio coralliirubri</name>
    <dbReference type="NCBI Taxonomy" id="1516159"/>
    <lineage>
        <taxon>Bacteria</taxon>
        <taxon>Pseudomonadati</taxon>
        <taxon>Pseudomonadota</taxon>
        <taxon>Gammaproteobacteria</taxon>
        <taxon>Vibrionales</taxon>
        <taxon>Vibrionaceae</taxon>
        <taxon>Vibrio</taxon>
    </lineage>
</organism>
<keyword evidence="2" id="KW-1185">Reference proteome</keyword>
<sequence length="143" mass="16295">MVCWVHAANLESFSDVRHRQLFLVAWAKYQFAPVCRFKLVCGPADLAVFSLVEQFLVVLWCIGRCSLYRVKYTALSFNLYIYQQGTPTDQDSTDADIPYRAFLYVVFQRVQFSLCFLQFTPFALGIDGDDPAVVSGNVSKLNI</sequence>
<name>A0AA86WXY7_9VIBR</name>
<gene>
    <name evidence="1" type="ORF">VCR31J2_1270667</name>
</gene>
<reference evidence="1 2" key="1">
    <citation type="submission" date="2014-06" db="EMBL/GenBank/DDBJ databases">
        <authorList>
            <person name="Le Roux F."/>
        </authorList>
    </citation>
    <scope>NUCLEOTIDE SEQUENCE [LARGE SCALE GENOMIC DNA]</scope>
    <source>
        <strain evidence="1 2">J2-31</strain>
    </source>
</reference>
<evidence type="ECO:0000313" key="1">
    <source>
        <dbReference type="EMBL" id="CDT62949.1"/>
    </source>
</evidence>
<comment type="caution">
    <text evidence="1">The sequence shown here is derived from an EMBL/GenBank/DDBJ whole genome shotgun (WGS) entry which is preliminary data.</text>
</comment>
<dbReference type="EMBL" id="CCKJ01000032">
    <property type="protein sequence ID" value="CDT62949.1"/>
    <property type="molecule type" value="Genomic_DNA"/>
</dbReference>
<protein>
    <submittedName>
        <fullName evidence="1">Uncharacterized protein</fullName>
    </submittedName>
</protein>
<dbReference type="AlphaFoldDB" id="A0AA86WXY7"/>
<evidence type="ECO:0000313" key="2">
    <source>
        <dbReference type="Proteomes" id="UP000041625"/>
    </source>
</evidence>
<proteinExistence type="predicted"/>
<accession>A0AA86WXY7</accession>